<evidence type="ECO:0000256" key="1">
    <source>
        <dbReference type="ARBA" id="ARBA00007787"/>
    </source>
</evidence>
<evidence type="ECO:0000256" key="4">
    <source>
        <dbReference type="ARBA" id="ARBA00023157"/>
    </source>
</evidence>
<feature type="domain" description="Glutaredoxin" evidence="6">
    <location>
        <begin position="26"/>
        <end position="88"/>
    </location>
</feature>
<dbReference type="Pfam" id="PF00462">
    <property type="entry name" value="Glutaredoxin"/>
    <property type="match status" value="1"/>
</dbReference>
<dbReference type="AlphaFoldDB" id="A0A367JTR4"/>
<dbReference type="NCBIfam" id="TIGR02181">
    <property type="entry name" value="GRX_bact"/>
    <property type="match status" value="1"/>
</dbReference>
<dbReference type="InterPro" id="IPR011767">
    <property type="entry name" value="GLR_AS"/>
</dbReference>
<dbReference type="NCBIfam" id="TIGR02180">
    <property type="entry name" value="GRX_euk"/>
    <property type="match status" value="1"/>
</dbReference>
<evidence type="ECO:0000256" key="3">
    <source>
        <dbReference type="ARBA" id="ARBA00022982"/>
    </source>
</evidence>
<dbReference type="InterPro" id="IPR011899">
    <property type="entry name" value="Glutaredoxin_euk/vir"/>
</dbReference>
<dbReference type="EMBL" id="PJQL01000744">
    <property type="protein sequence ID" value="RCH93081.1"/>
    <property type="molecule type" value="Genomic_DNA"/>
</dbReference>
<dbReference type="InterPro" id="IPR011900">
    <property type="entry name" value="GRX_bact"/>
</dbReference>
<organism evidence="7 8">
    <name type="scientific">Rhizopus azygosporus</name>
    <name type="common">Rhizopus microsporus var. azygosporus</name>
    <dbReference type="NCBI Taxonomy" id="86630"/>
    <lineage>
        <taxon>Eukaryota</taxon>
        <taxon>Fungi</taxon>
        <taxon>Fungi incertae sedis</taxon>
        <taxon>Mucoromycota</taxon>
        <taxon>Mucoromycotina</taxon>
        <taxon>Mucoromycetes</taxon>
        <taxon>Mucorales</taxon>
        <taxon>Mucorineae</taxon>
        <taxon>Rhizopodaceae</taxon>
        <taxon>Rhizopus</taxon>
    </lineage>
</organism>
<keyword evidence="5" id="KW-0676">Redox-active center</keyword>
<dbReference type="GO" id="GO:0045454">
    <property type="term" value="P:cell redox homeostasis"/>
    <property type="evidence" value="ECO:0007669"/>
    <property type="project" value="InterPro"/>
</dbReference>
<dbReference type="GO" id="GO:0005737">
    <property type="term" value="C:cytoplasm"/>
    <property type="evidence" value="ECO:0007669"/>
    <property type="project" value="TreeGrafter"/>
</dbReference>
<sequence>MGSSISQEEMTKAQDIVEEIIKTNKIVVFSKTYCPYCHRAKEVLKQHGVQFFVMELDVEELGSAIQQYLQEKTGQRTVPNIFINEQHIGGCDDLMKLNSSGELKKLLQ</sequence>
<dbReference type="GO" id="GO:0015038">
    <property type="term" value="F:glutathione disulfide oxidoreductase activity"/>
    <property type="evidence" value="ECO:0007669"/>
    <property type="project" value="TreeGrafter"/>
</dbReference>
<dbReference type="PANTHER" id="PTHR45694:SF18">
    <property type="entry name" value="GLUTAREDOXIN-1-RELATED"/>
    <property type="match status" value="1"/>
</dbReference>
<dbReference type="InterPro" id="IPR036249">
    <property type="entry name" value="Thioredoxin-like_sf"/>
</dbReference>
<name>A0A367JTR4_RHIAZ</name>
<protein>
    <recommendedName>
        <fullName evidence="6">Glutaredoxin domain-containing protein</fullName>
    </recommendedName>
</protein>
<dbReference type="PROSITE" id="PS51354">
    <property type="entry name" value="GLUTAREDOXIN_2"/>
    <property type="match status" value="1"/>
</dbReference>
<keyword evidence="8" id="KW-1185">Reference proteome</keyword>
<evidence type="ECO:0000313" key="7">
    <source>
        <dbReference type="EMBL" id="RCH93081.1"/>
    </source>
</evidence>
<evidence type="ECO:0000313" key="8">
    <source>
        <dbReference type="Proteomes" id="UP000252139"/>
    </source>
</evidence>
<dbReference type="PROSITE" id="PS00195">
    <property type="entry name" value="GLUTAREDOXIN_1"/>
    <property type="match status" value="1"/>
</dbReference>
<dbReference type="OrthoDB" id="418495at2759"/>
<dbReference type="PANTHER" id="PTHR45694">
    <property type="entry name" value="GLUTAREDOXIN 2"/>
    <property type="match status" value="1"/>
</dbReference>
<comment type="similarity">
    <text evidence="1">Belongs to the glutaredoxin family.</text>
</comment>
<dbReference type="GO" id="GO:0034599">
    <property type="term" value="P:cellular response to oxidative stress"/>
    <property type="evidence" value="ECO:0007669"/>
    <property type="project" value="TreeGrafter"/>
</dbReference>
<gene>
    <name evidence="7" type="ORF">CU097_009576</name>
</gene>
<keyword evidence="4" id="KW-1015">Disulfide bond</keyword>
<dbReference type="GO" id="GO:0004602">
    <property type="term" value="F:glutathione peroxidase activity"/>
    <property type="evidence" value="ECO:0007669"/>
    <property type="project" value="UniProtKB-ARBA"/>
</dbReference>
<evidence type="ECO:0000256" key="2">
    <source>
        <dbReference type="ARBA" id="ARBA00022448"/>
    </source>
</evidence>
<proteinExistence type="inferred from homology"/>
<dbReference type="STRING" id="86630.A0A367JTR4"/>
<dbReference type="Gene3D" id="3.40.30.10">
    <property type="entry name" value="Glutaredoxin"/>
    <property type="match status" value="1"/>
</dbReference>
<dbReference type="PRINTS" id="PR00160">
    <property type="entry name" value="GLUTAREDOXIN"/>
</dbReference>
<dbReference type="InterPro" id="IPR014025">
    <property type="entry name" value="Glutaredoxin_subgr"/>
</dbReference>
<keyword evidence="3" id="KW-0249">Electron transport</keyword>
<dbReference type="SUPFAM" id="SSF52833">
    <property type="entry name" value="Thioredoxin-like"/>
    <property type="match status" value="1"/>
</dbReference>
<comment type="caution">
    <text evidence="7">The sequence shown here is derived from an EMBL/GenBank/DDBJ whole genome shotgun (WGS) entry which is preliminary data.</text>
</comment>
<dbReference type="Proteomes" id="UP000252139">
    <property type="component" value="Unassembled WGS sequence"/>
</dbReference>
<dbReference type="InterPro" id="IPR002109">
    <property type="entry name" value="Glutaredoxin"/>
</dbReference>
<reference evidence="7 8" key="1">
    <citation type="journal article" date="2018" name="G3 (Bethesda)">
        <title>Phylogenetic and Phylogenomic Definition of Rhizopus Species.</title>
        <authorList>
            <person name="Gryganskyi A.P."/>
            <person name="Golan J."/>
            <person name="Dolatabadi S."/>
            <person name="Mondo S."/>
            <person name="Robb S."/>
            <person name="Idnurm A."/>
            <person name="Muszewska A."/>
            <person name="Steczkiewicz K."/>
            <person name="Masonjones S."/>
            <person name="Liao H.L."/>
            <person name="Gajdeczka M.T."/>
            <person name="Anike F."/>
            <person name="Vuek A."/>
            <person name="Anishchenko I.M."/>
            <person name="Voigt K."/>
            <person name="de Hoog G.S."/>
            <person name="Smith M.E."/>
            <person name="Heitman J."/>
            <person name="Vilgalys R."/>
            <person name="Stajich J.E."/>
        </authorList>
    </citation>
    <scope>NUCLEOTIDE SEQUENCE [LARGE SCALE GENOMIC DNA]</scope>
    <source>
        <strain evidence="7 8">CBS 357.93</strain>
    </source>
</reference>
<dbReference type="CDD" id="cd03419">
    <property type="entry name" value="GRX_GRXh_1_2_like"/>
    <property type="match status" value="1"/>
</dbReference>
<evidence type="ECO:0000256" key="5">
    <source>
        <dbReference type="ARBA" id="ARBA00023284"/>
    </source>
</evidence>
<evidence type="ECO:0000259" key="6">
    <source>
        <dbReference type="Pfam" id="PF00462"/>
    </source>
</evidence>
<dbReference type="FunFam" id="3.40.30.10:FF:000026">
    <property type="entry name" value="Glutaredoxin 2"/>
    <property type="match status" value="1"/>
</dbReference>
<keyword evidence="2" id="KW-0813">Transport</keyword>
<accession>A0A367JTR4</accession>